<name>A0AAW7JYF3_9ACTN</name>
<dbReference type="PIRSF" id="PIRSF500134">
    <property type="entry name" value="UDPglc_DH_bac"/>
    <property type="match status" value="1"/>
</dbReference>
<evidence type="ECO:0000313" key="10">
    <source>
        <dbReference type="EMBL" id="MDN0069545.1"/>
    </source>
</evidence>
<keyword evidence="6 8" id="KW-0520">NAD</keyword>
<dbReference type="InterPro" id="IPR028357">
    <property type="entry name" value="UDPglc_DH_bac"/>
</dbReference>
<comment type="catalytic activity">
    <reaction evidence="7 8">
        <text>UDP-alpha-D-glucose + 2 NAD(+) + H2O = UDP-alpha-D-glucuronate + 2 NADH + 3 H(+)</text>
        <dbReference type="Rhea" id="RHEA:23596"/>
        <dbReference type="ChEBI" id="CHEBI:15377"/>
        <dbReference type="ChEBI" id="CHEBI:15378"/>
        <dbReference type="ChEBI" id="CHEBI:57540"/>
        <dbReference type="ChEBI" id="CHEBI:57945"/>
        <dbReference type="ChEBI" id="CHEBI:58052"/>
        <dbReference type="ChEBI" id="CHEBI:58885"/>
        <dbReference type="EC" id="1.1.1.22"/>
    </reaction>
</comment>
<dbReference type="InterPro" id="IPR036291">
    <property type="entry name" value="NAD(P)-bd_dom_sf"/>
</dbReference>
<dbReference type="EMBL" id="JAUEIR010000006">
    <property type="protein sequence ID" value="MDN0069545.1"/>
    <property type="molecule type" value="Genomic_DNA"/>
</dbReference>
<dbReference type="SUPFAM" id="SSF51735">
    <property type="entry name" value="NAD(P)-binding Rossmann-fold domains"/>
    <property type="match status" value="1"/>
</dbReference>
<dbReference type="GO" id="GO:0016616">
    <property type="term" value="F:oxidoreductase activity, acting on the CH-OH group of donors, NAD or NADP as acceptor"/>
    <property type="evidence" value="ECO:0007669"/>
    <property type="project" value="InterPro"/>
</dbReference>
<dbReference type="InterPro" id="IPR008927">
    <property type="entry name" value="6-PGluconate_DH-like_C_sf"/>
</dbReference>
<dbReference type="SMART" id="SM00984">
    <property type="entry name" value="UDPG_MGDP_dh_C"/>
    <property type="match status" value="1"/>
</dbReference>
<organism evidence="10 11">
    <name type="scientific">Collinsella ihumii</name>
    <dbReference type="NCBI Taxonomy" id="1720204"/>
    <lineage>
        <taxon>Bacteria</taxon>
        <taxon>Bacillati</taxon>
        <taxon>Actinomycetota</taxon>
        <taxon>Coriobacteriia</taxon>
        <taxon>Coriobacteriales</taxon>
        <taxon>Coriobacteriaceae</taxon>
        <taxon>Collinsella</taxon>
    </lineage>
</organism>
<dbReference type="RefSeq" id="WP_289827246.1">
    <property type="nucleotide sequence ID" value="NZ_JAUEIR010000006.1"/>
</dbReference>
<dbReference type="Gene3D" id="3.40.50.720">
    <property type="entry name" value="NAD(P)-binding Rossmann-like Domain"/>
    <property type="match status" value="2"/>
</dbReference>
<dbReference type="PANTHER" id="PTHR43750:SF2">
    <property type="entry name" value="UDP-GLUCOSE 6-DEHYDROGENASE"/>
    <property type="match status" value="1"/>
</dbReference>
<evidence type="ECO:0000256" key="2">
    <source>
        <dbReference type="ARBA" id="ARBA00006601"/>
    </source>
</evidence>
<reference evidence="10" key="1">
    <citation type="submission" date="2023-06" db="EMBL/GenBank/DDBJ databases">
        <authorList>
            <person name="Zeman M."/>
            <person name="Kubasova T."/>
            <person name="Jahodarova E."/>
            <person name="Nykrynova M."/>
            <person name="Rychlik I."/>
        </authorList>
    </citation>
    <scope>NUCLEOTIDE SEQUENCE</scope>
    <source>
        <strain evidence="10">15_COKtk</strain>
    </source>
</reference>
<proteinExistence type="inferred from homology"/>
<evidence type="ECO:0000259" key="9">
    <source>
        <dbReference type="SMART" id="SM00984"/>
    </source>
</evidence>
<dbReference type="SUPFAM" id="SSF52413">
    <property type="entry name" value="UDP-glucose/GDP-mannose dehydrogenase C-terminal domain"/>
    <property type="match status" value="1"/>
</dbReference>
<dbReference type="AlphaFoldDB" id="A0AAW7JYF3"/>
<dbReference type="NCBIfam" id="TIGR03026">
    <property type="entry name" value="NDP-sugDHase"/>
    <property type="match status" value="1"/>
</dbReference>
<dbReference type="InterPro" id="IPR013328">
    <property type="entry name" value="6PGD_dom2"/>
</dbReference>
<accession>A0AAW7JYF3</accession>
<dbReference type="Pfam" id="PF00984">
    <property type="entry name" value="UDPG_MGDP_dh"/>
    <property type="match status" value="1"/>
</dbReference>
<evidence type="ECO:0000256" key="1">
    <source>
        <dbReference type="ARBA" id="ARBA00004701"/>
    </source>
</evidence>
<dbReference type="InterPro" id="IPR014027">
    <property type="entry name" value="UDP-Glc/GDP-Man_DH_C"/>
</dbReference>
<dbReference type="Pfam" id="PF03721">
    <property type="entry name" value="UDPG_MGDP_dh_N"/>
    <property type="match status" value="1"/>
</dbReference>
<evidence type="ECO:0000256" key="4">
    <source>
        <dbReference type="ARBA" id="ARBA00015132"/>
    </source>
</evidence>
<dbReference type="InterPro" id="IPR001732">
    <property type="entry name" value="UDP-Glc/GDP-Man_DH_N"/>
</dbReference>
<dbReference type="SUPFAM" id="SSF48179">
    <property type="entry name" value="6-phosphogluconate dehydrogenase C-terminal domain-like"/>
    <property type="match status" value="1"/>
</dbReference>
<dbReference type="InterPro" id="IPR036220">
    <property type="entry name" value="UDP-Glc/GDP-Man_DH_C_sf"/>
</dbReference>
<dbReference type="GO" id="GO:0051287">
    <property type="term" value="F:NAD binding"/>
    <property type="evidence" value="ECO:0007669"/>
    <property type="project" value="InterPro"/>
</dbReference>
<protein>
    <recommendedName>
        <fullName evidence="4 8">UDP-glucose 6-dehydrogenase</fullName>
        <ecNumber evidence="3 8">1.1.1.22</ecNumber>
    </recommendedName>
</protein>
<comment type="caution">
    <text evidence="10">The sequence shown here is derived from an EMBL/GenBank/DDBJ whole genome shotgun (WGS) entry which is preliminary data.</text>
</comment>
<evidence type="ECO:0000256" key="7">
    <source>
        <dbReference type="ARBA" id="ARBA00047473"/>
    </source>
</evidence>
<comment type="similarity">
    <text evidence="2 8">Belongs to the UDP-glucose/GDP-mannose dehydrogenase family.</text>
</comment>
<keyword evidence="5 8" id="KW-0560">Oxidoreductase</keyword>
<evidence type="ECO:0000256" key="5">
    <source>
        <dbReference type="ARBA" id="ARBA00023002"/>
    </source>
</evidence>
<gene>
    <name evidence="10" type="ORF">QVN40_07505</name>
</gene>
<evidence type="ECO:0000256" key="3">
    <source>
        <dbReference type="ARBA" id="ARBA00012954"/>
    </source>
</evidence>
<comment type="pathway">
    <text evidence="1">Nucleotide-sugar biosynthesis; UDP-alpha-D-glucuronate biosynthesis; UDP-alpha-D-glucuronate from UDP-alpha-D-glucose: step 1/1.</text>
</comment>
<dbReference type="InterPro" id="IPR014026">
    <property type="entry name" value="UDP-Glc/GDP-Man_DH_dimer"/>
</dbReference>
<dbReference type="PIRSF" id="PIRSF000124">
    <property type="entry name" value="UDPglc_GDPman_dh"/>
    <property type="match status" value="1"/>
</dbReference>
<feature type="domain" description="UDP-glucose/GDP-mannose dehydrogenase C-terminal" evidence="9">
    <location>
        <begin position="317"/>
        <end position="403"/>
    </location>
</feature>
<dbReference type="EC" id="1.1.1.22" evidence="3 8"/>
<dbReference type="Gene3D" id="1.10.1040.10">
    <property type="entry name" value="N-(1-d-carboxylethyl)-l-norvaline Dehydrogenase, domain 2"/>
    <property type="match status" value="1"/>
</dbReference>
<dbReference type="Proteomes" id="UP001168505">
    <property type="component" value="Unassembled WGS sequence"/>
</dbReference>
<reference evidence="10" key="2">
    <citation type="submission" date="2023-08" db="EMBL/GenBank/DDBJ databases">
        <title>Identification and characterization of horizontal gene transfer across gut microbiota members of farm animals based on homology search.</title>
        <authorList>
            <person name="Schwarzerova J."/>
            <person name="Nykrynova M."/>
            <person name="Jureckova K."/>
            <person name="Cejkova D."/>
            <person name="Rychlik I."/>
        </authorList>
    </citation>
    <scope>NUCLEOTIDE SEQUENCE</scope>
    <source>
        <strain evidence="10">15_COKtk</strain>
    </source>
</reference>
<sequence length="404" mass="44168">MKISVAGLGYVGLSVALLLSRHNRVKAYDVVRWKVEKVLRGESPIRDLEIEEYLLRDDLMLETTFDVREAYEGARFAVIATPTNYDPERGSFDTSAVEEAVAAALRHSPTATVVVKSTVPVGYTDRLCGMFPGACILFSPEFLREGHALYDNLHPSRVVVGVPAAAADPERARGDAGVFARLLTGGALDPGVEAMVMDAREAEAVKLFANTYLATRISFFNELDTFAEENGMNAADLIRGVCADPRVGDFYNNPSFGYGGYCLPKDTRQLLADFDGIEQRVISATVDANLVRKRHIAEAAMAAAQERAGEGRRPVVGVYRLVMKAGSDNFRAAAVIDVMAEIERMGAEVAVWEPTLGQEGFGGYRVLSSLEELAACDVVLANRVTPELRPMRDRVYTRDIYGKD</sequence>
<dbReference type="PANTHER" id="PTHR43750">
    <property type="entry name" value="UDP-GLUCOSE 6-DEHYDROGENASE TUAD"/>
    <property type="match status" value="1"/>
</dbReference>
<dbReference type="InterPro" id="IPR017476">
    <property type="entry name" value="UDP-Glc/GDP-Man"/>
</dbReference>
<evidence type="ECO:0000256" key="8">
    <source>
        <dbReference type="PIRNR" id="PIRNR000124"/>
    </source>
</evidence>
<evidence type="ECO:0000256" key="6">
    <source>
        <dbReference type="ARBA" id="ARBA00023027"/>
    </source>
</evidence>
<evidence type="ECO:0000313" key="11">
    <source>
        <dbReference type="Proteomes" id="UP001168505"/>
    </source>
</evidence>